<evidence type="ECO:0000256" key="5">
    <source>
        <dbReference type="ARBA" id="ARBA00022898"/>
    </source>
</evidence>
<dbReference type="Gene3D" id="3.40.640.10">
    <property type="entry name" value="Type I PLP-dependent aspartate aminotransferase-like (Major domain)"/>
    <property type="match status" value="2"/>
</dbReference>
<reference evidence="12 13" key="1">
    <citation type="submission" date="2015-06" db="EMBL/GenBank/DDBJ databases">
        <title>Genome sequence of Pseudoalteromonas peptidolytica.</title>
        <authorList>
            <person name="Xie B.-B."/>
            <person name="Rong J.-C."/>
            <person name="Qin Q.-L."/>
            <person name="Zhang Y.-Z."/>
        </authorList>
    </citation>
    <scope>NUCLEOTIDE SEQUENCE [LARGE SCALE GENOMIC DNA]</scope>
    <source>
        <strain evidence="12 13">F12-50-A1</strain>
    </source>
</reference>
<accession>A0A8I0MXH1</accession>
<dbReference type="InterPro" id="IPR015422">
    <property type="entry name" value="PyrdxlP-dep_Trfase_small"/>
</dbReference>
<evidence type="ECO:0000256" key="7">
    <source>
        <dbReference type="ARBA" id="ARBA00049026"/>
    </source>
</evidence>
<dbReference type="CDD" id="cd00613">
    <property type="entry name" value="GDC-P"/>
    <property type="match status" value="2"/>
</dbReference>
<gene>
    <name evidence="8 12" type="primary">gcvP</name>
    <name evidence="12" type="ORF">PPEP_a2109</name>
</gene>
<comment type="similarity">
    <text evidence="3 8">Belongs to the GcvP family.</text>
</comment>
<proteinExistence type="inferred from homology"/>
<dbReference type="GO" id="GO:0030170">
    <property type="term" value="F:pyridoxal phosphate binding"/>
    <property type="evidence" value="ECO:0007669"/>
    <property type="project" value="TreeGrafter"/>
</dbReference>
<dbReference type="GO" id="GO:0005829">
    <property type="term" value="C:cytosol"/>
    <property type="evidence" value="ECO:0007669"/>
    <property type="project" value="TreeGrafter"/>
</dbReference>
<evidence type="ECO:0000256" key="2">
    <source>
        <dbReference type="ARBA" id="ARBA00003788"/>
    </source>
</evidence>
<comment type="subunit">
    <text evidence="4 8">The glycine cleavage system is composed of four proteins: P, T, L and H.</text>
</comment>
<feature type="domain" description="Glycine dehydrogenase C-terminal" evidence="11">
    <location>
        <begin position="785"/>
        <end position="906"/>
    </location>
</feature>
<dbReference type="NCBIfam" id="NF003346">
    <property type="entry name" value="PRK04366.1"/>
    <property type="match status" value="1"/>
</dbReference>
<dbReference type="Gene3D" id="3.90.1150.10">
    <property type="entry name" value="Aspartate Aminotransferase, domain 1"/>
    <property type="match status" value="2"/>
</dbReference>
<dbReference type="FunFam" id="3.40.640.10:FF:000005">
    <property type="entry name" value="Glycine dehydrogenase (decarboxylating), mitochondrial"/>
    <property type="match status" value="1"/>
</dbReference>
<evidence type="ECO:0000256" key="8">
    <source>
        <dbReference type="HAMAP-Rule" id="MF_00711"/>
    </source>
</evidence>
<dbReference type="EC" id="1.4.4.2" evidence="8"/>
<comment type="catalytic activity">
    <reaction evidence="7 8">
        <text>N(6)-[(R)-lipoyl]-L-lysyl-[glycine-cleavage complex H protein] + glycine + H(+) = N(6)-[(R)-S(8)-aminomethyldihydrolipoyl]-L-lysyl-[glycine-cleavage complex H protein] + CO2</text>
        <dbReference type="Rhea" id="RHEA:24304"/>
        <dbReference type="Rhea" id="RHEA-COMP:10494"/>
        <dbReference type="Rhea" id="RHEA-COMP:10495"/>
        <dbReference type="ChEBI" id="CHEBI:15378"/>
        <dbReference type="ChEBI" id="CHEBI:16526"/>
        <dbReference type="ChEBI" id="CHEBI:57305"/>
        <dbReference type="ChEBI" id="CHEBI:83099"/>
        <dbReference type="ChEBI" id="CHEBI:83143"/>
        <dbReference type="EC" id="1.4.4.2"/>
    </reaction>
</comment>
<dbReference type="Pfam" id="PF21478">
    <property type="entry name" value="GcvP2_C"/>
    <property type="match status" value="1"/>
</dbReference>
<dbReference type="PROSITE" id="PS00018">
    <property type="entry name" value="EF_HAND_1"/>
    <property type="match status" value="1"/>
</dbReference>
<evidence type="ECO:0000313" key="13">
    <source>
        <dbReference type="Proteomes" id="UP000660708"/>
    </source>
</evidence>
<evidence type="ECO:0000256" key="6">
    <source>
        <dbReference type="ARBA" id="ARBA00023002"/>
    </source>
</evidence>
<dbReference type="GO" id="GO:0005960">
    <property type="term" value="C:glycine cleavage complex"/>
    <property type="evidence" value="ECO:0007669"/>
    <property type="project" value="TreeGrafter"/>
</dbReference>
<dbReference type="Proteomes" id="UP000660708">
    <property type="component" value="Unassembled WGS sequence"/>
</dbReference>
<dbReference type="InterPro" id="IPR020581">
    <property type="entry name" value="GDC_P"/>
</dbReference>
<comment type="cofactor">
    <cofactor evidence="1 8 9">
        <name>pyridoxal 5'-phosphate</name>
        <dbReference type="ChEBI" id="CHEBI:597326"/>
    </cofactor>
</comment>
<dbReference type="InterPro" id="IPR049316">
    <property type="entry name" value="GDC-P_C"/>
</dbReference>
<keyword evidence="13" id="KW-1185">Reference proteome</keyword>
<feature type="domain" description="Glycine cleavage system P-protein N-terminal" evidence="10">
    <location>
        <begin position="481"/>
        <end position="740"/>
    </location>
</feature>
<evidence type="ECO:0000313" key="12">
    <source>
        <dbReference type="EMBL" id="MBE0347616.1"/>
    </source>
</evidence>
<dbReference type="InterPro" id="IPR015424">
    <property type="entry name" value="PyrdxlP-dep_Trfase"/>
</dbReference>
<evidence type="ECO:0000256" key="1">
    <source>
        <dbReference type="ARBA" id="ARBA00001933"/>
    </source>
</evidence>
<dbReference type="NCBIfam" id="TIGR00461">
    <property type="entry name" value="gcvP"/>
    <property type="match status" value="1"/>
</dbReference>
<dbReference type="InterPro" id="IPR049315">
    <property type="entry name" value="GDC-P_N"/>
</dbReference>
<dbReference type="FunFam" id="3.40.640.10:FF:000007">
    <property type="entry name" value="glycine dehydrogenase (Decarboxylating), mitochondrial"/>
    <property type="match status" value="1"/>
</dbReference>
<dbReference type="GO" id="GO:0016594">
    <property type="term" value="F:glycine binding"/>
    <property type="evidence" value="ECO:0007669"/>
    <property type="project" value="TreeGrafter"/>
</dbReference>
<dbReference type="InterPro" id="IPR015421">
    <property type="entry name" value="PyrdxlP-dep_Trfase_major"/>
</dbReference>
<dbReference type="EMBL" id="AQHF01000026">
    <property type="protein sequence ID" value="MBE0347616.1"/>
    <property type="molecule type" value="Genomic_DNA"/>
</dbReference>
<dbReference type="InterPro" id="IPR018247">
    <property type="entry name" value="EF_Hand_1_Ca_BS"/>
</dbReference>
<dbReference type="PANTHER" id="PTHR11773:SF13">
    <property type="entry name" value="GLYCINE DEHYDROGENASE (DECARBOXYLATING)"/>
    <property type="match status" value="1"/>
</dbReference>
<keyword evidence="5 8" id="KW-0663">Pyridoxal phosphate</keyword>
<evidence type="ECO:0000256" key="9">
    <source>
        <dbReference type="PIRSR" id="PIRSR603437-50"/>
    </source>
</evidence>
<evidence type="ECO:0000256" key="3">
    <source>
        <dbReference type="ARBA" id="ARBA00010756"/>
    </source>
</evidence>
<feature type="modified residue" description="N6-(pyridoxal phosphate)lysine" evidence="8 9">
    <location>
        <position position="712"/>
    </location>
</feature>
<keyword evidence="6 8" id="KW-0560">Oxidoreductase</keyword>
<organism evidence="12 13">
    <name type="scientific">Pseudoalteromonas peptidolytica F12-50-A1</name>
    <dbReference type="NCBI Taxonomy" id="1315280"/>
    <lineage>
        <taxon>Bacteria</taxon>
        <taxon>Pseudomonadati</taxon>
        <taxon>Pseudomonadota</taxon>
        <taxon>Gammaproteobacteria</taxon>
        <taxon>Alteromonadales</taxon>
        <taxon>Pseudoalteromonadaceae</taxon>
        <taxon>Pseudoalteromonas</taxon>
    </lineage>
</organism>
<comment type="caution">
    <text evidence="12">The sequence shown here is derived from an EMBL/GenBank/DDBJ whole genome shotgun (WGS) entry which is preliminary data.</text>
</comment>
<dbReference type="GO" id="GO:0019464">
    <property type="term" value="P:glycine decarboxylation via glycine cleavage system"/>
    <property type="evidence" value="ECO:0007669"/>
    <property type="project" value="UniProtKB-UniRule"/>
</dbReference>
<dbReference type="FunFam" id="3.90.1150.10:FF:000007">
    <property type="entry name" value="Glycine dehydrogenase (decarboxylating), mitochondrial"/>
    <property type="match status" value="1"/>
</dbReference>
<protein>
    <recommendedName>
        <fullName evidence="8">Glycine dehydrogenase (decarboxylating)</fullName>
        <ecNumber evidence="8">1.4.4.2</ecNumber>
    </recommendedName>
    <alternativeName>
        <fullName evidence="8">Glycine cleavage system P-protein</fullName>
    </alternativeName>
    <alternativeName>
        <fullName evidence="8">Glycine decarboxylase</fullName>
    </alternativeName>
    <alternativeName>
        <fullName evidence="8">Glycine dehydrogenase (aminomethyl-transferring)</fullName>
    </alternativeName>
</protein>
<dbReference type="HAMAP" id="MF_00711">
    <property type="entry name" value="GcvP"/>
    <property type="match status" value="1"/>
</dbReference>
<sequence length="966" mass="104753">MSNAKSLEQLEQKQDFIRRHIGPSPAQVSEMLSALGVSSVEELIGQTVPASIRLEEGLQIGESRTEVETLSYLKSVASKNKVFKSYIGQGYHPTHVPNVILRNVLENPGWYTAYTPYQPEIAQGRLESLLNFQTLTMDITGLDLASASLLDESTAAAEAMALAKRVSKAKKANTFFIADDVHVQTIDVVSTRAEQFGFEIVVGPASDAANHDIFGALFQYPTTSGEVVDVTDLIAQVQDKKAIACVAADIMSLMLLKAPGKLGADVVLGSAQRFGVPMGYGGPHAAFFATRDAYKRSLPGRIIGVSKDRLGNDALRMAMQTREQHIRREKANSNICTAQVLLANMAAFYAVYHGPQGLKIIAERINRLASILATGLKAKGVALKHDTWFDTITVKADDADKQAAVARAVAKGVNFALNHNGEYSIAINETTTRADVAELFDIILADDHGLNVDALDAQVSGENITGIPASLVRDDEILTHANFNSYHSETEMLRYIKRLENKDLALNHSMISLGSCTMKLNATAEMIPVTWPEFAELHPFCPIDQAEGYKIMMTELHDWLVNITGYDAVSLQPNSGAQGEYAGLIAIRKYHESRGEGHRNICLIPSSAHGTNPASAQMASMKVVVVDCDKNGNIDIEDLRAKAADVAENLSCIMVTYPSTHGVYEESIREVCDIVHQHGGQVYMDGANMNAQVGVTSPGSIGSDVSHLNLHKTFCIPHGGGGPGVGPIGVKSHLAPFMPNHSVINVEGTNVGNGAVSAAPYGSAAILPISWAYIAMMGSEGLKQATEMAIVNANYLTAKLSEHFPILYRGRNDRVAHECIVDLRPLKEATGITEMDVAKRLQDYGFHSPTMSFPVAGTLMVEPTESESKVEIDRFIEAMVSIKGEIDKIASGEWSIEDNPLVFAPHTQADVLSNDWNRAYDRLAAAFPVPSVAKDKFWPTVTRIDDVYGDRNLICSCPAVDTYRDA</sequence>
<dbReference type="GO" id="GO:0004375">
    <property type="term" value="F:glycine dehydrogenase (decarboxylating) activity"/>
    <property type="evidence" value="ECO:0007669"/>
    <property type="project" value="UniProtKB-EC"/>
</dbReference>
<dbReference type="Pfam" id="PF02347">
    <property type="entry name" value="GDC-P"/>
    <property type="match status" value="2"/>
</dbReference>
<evidence type="ECO:0000259" key="11">
    <source>
        <dbReference type="Pfam" id="PF21478"/>
    </source>
</evidence>
<evidence type="ECO:0000259" key="10">
    <source>
        <dbReference type="Pfam" id="PF02347"/>
    </source>
</evidence>
<dbReference type="InterPro" id="IPR003437">
    <property type="entry name" value="GcvP"/>
</dbReference>
<dbReference type="PANTHER" id="PTHR11773">
    <property type="entry name" value="GLYCINE DEHYDROGENASE, DECARBOXYLATING"/>
    <property type="match status" value="1"/>
</dbReference>
<comment type="function">
    <text evidence="2 8">The glycine cleavage system catalyzes the degradation of glycine. The P protein binds the alpha-amino group of glycine through its pyridoxal phosphate cofactor; CO(2) is released and the remaining methylamine moiety is then transferred to the lipoamide cofactor of the H protein.</text>
</comment>
<feature type="domain" description="Glycine cleavage system P-protein N-terminal" evidence="10">
    <location>
        <begin position="18"/>
        <end position="442"/>
    </location>
</feature>
<name>A0A8I0MXH1_9GAMM</name>
<dbReference type="SUPFAM" id="SSF53383">
    <property type="entry name" value="PLP-dependent transferases"/>
    <property type="match status" value="2"/>
</dbReference>
<evidence type="ECO:0000256" key="4">
    <source>
        <dbReference type="ARBA" id="ARBA00011690"/>
    </source>
</evidence>
<dbReference type="AlphaFoldDB" id="A0A8I0MXH1"/>
<dbReference type="RefSeq" id="WP_147390231.1">
    <property type="nucleotide sequence ID" value="NZ_AQHF01000026.1"/>
</dbReference>